<evidence type="ECO:0000313" key="7">
    <source>
        <dbReference type="EMBL" id="KAK9879710.1"/>
    </source>
</evidence>
<dbReference type="InterPro" id="IPR006906">
    <property type="entry name" value="Timeless_N"/>
</dbReference>
<comment type="subcellular location">
    <subcellularLocation>
        <location evidence="1">Nucleus</location>
    </subcellularLocation>
</comment>
<feature type="compositionally biased region" description="Low complexity" evidence="4">
    <location>
        <begin position="159"/>
        <end position="180"/>
    </location>
</feature>
<dbReference type="GO" id="GO:0043111">
    <property type="term" value="P:replication fork arrest"/>
    <property type="evidence" value="ECO:0007669"/>
    <property type="project" value="TreeGrafter"/>
</dbReference>
<feature type="region of interest" description="Disordered" evidence="4">
    <location>
        <begin position="700"/>
        <end position="719"/>
    </location>
</feature>
<protein>
    <recommendedName>
        <fullName evidence="9">Timeless</fullName>
    </recommendedName>
</protein>
<evidence type="ECO:0000256" key="1">
    <source>
        <dbReference type="ARBA" id="ARBA00004123"/>
    </source>
</evidence>
<evidence type="ECO:0000313" key="8">
    <source>
        <dbReference type="Proteomes" id="UP001431783"/>
    </source>
</evidence>
<comment type="similarity">
    <text evidence="2">Belongs to the timeless family.</text>
</comment>
<dbReference type="GO" id="GO:0003677">
    <property type="term" value="F:DNA binding"/>
    <property type="evidence" value="ECO:0007669"/>
    <property type="project" value="TreeGrafter"/>
</dbReference>
<dbReference type="AlphaFoldDB" id="A0AAW1UHZ1"/>
<comment type="caution">
    <text evidence="7">The sequence shown here is derived from an EMBL/GenBank/DDBJ whole genome shotgun (WGS) entry which is preliminary data.</text>
</comment>
<gene>
    <name evidence="7" type="ORF">WA026_006770</name>
</gene>
<feature type="region of interest" description="Disordered" evidence="4">
    <location>
        <begin position="273"/>
        <end position="311"/>
    </location>
</feature>
<dbReference type="EMBL" id="JARQZJ010000062">
    <property type="protein sequence ID" value="KAK9879710.1"/>
    <property type="molecule type" value="Genomic_DNA"/>
</dbReference>
<evidence type="ECO:0000259" key="5">
    <source>
        <dbReference type="Pfam" id="PF04821"/>
    </source>
</evidence>
<dbReference type="Proteomes" id="UP001431783">
    <property type="component" value="Unassembled WGS sequence"/>
</dbReference>
<dbReference type="InterPro" id="IPR007725">
    <property type="entry name" value="TIMELESS_C"/>
</dbReference>
<keyword evidence="8" id="KW-1185">Reference proteome</keyword>
<name>A0AAW1UHZ1_9CUCU</name>
<feature type="region of interest" description="Disordered" evidence="4">
    <location>
        <begin position="146"/>
        <end position="243"/>
    </location>
</feature>
<dbReference type="GO" id="GO:0009649">
    <property type="term" value="P:entrainment of circadian clock"/>
    <property type="evidence" value="ECO:0007669"/>
    <property type="project" value="TreeGrafter"/>
</dbReference>
<dbReference type="InterPro" id="IPR044998">
    <property type="entry name" value="Timeless"/>
</dbReference>
<dbReference type="GO" id="GO:0006281">
    <property type="term" value="P:DNA repair"/>
    <property type="evidence" value="ECO:0007669"/>
    <property type="project" value="TreeGrafter"/>
</dbReference>
<reference evidence="7 8" key="1">
    <citation type="submission" date="2023-03" db="EMBL/GenBank/DDBJ databases">
        <title>Genome insight into feeding habits of ladybird beetles.</title>
        <authorList>
            <person name="Li H.-S."/>
            <person name="Huang Y.-H."/>
            <person name="Pang H."/>
        </authorList>
    </citation>
    <scope>NUCLEOTIDE SEQUENCE [LARGE SCALE GENOMIC DNA]</scope>
    <source>
        <strain evidence="7">SYSU_2023b</strain>
        <tissue evidence="7">Whole body</tissue>
    </source>
</reference>
<sequence length="1000" mass="114809">MMRGSDVGKHSIYELNSLLTTSKEVFSDSRSTKAVMDHIKQIIESHNELTIEECDSINNCLLLLRNILHIPEVNNSTHSTLHNQIVWNLFTQSIDKLLIFLISCPQKLFWSVTVVQVIALLYKDQHAGTLQKLLNLWLEASLSESSEDNESNTSAPCQGSGDSSPFTSSDPTSDSSDTGGINDISMENGNAVKETRTSQTRNKAIAEIKRVQSTETEASSSSGISSMMSYSTTMKSQTTGSDQNFVIEKQECPSSTSEISDYGYVTQGENQEFVSTSSNDDDQPSQKPVHQKPHTFQKTRYNNSKKAATTLDKKELRRKKLVKRSKTNTIHMKGLMHHVPTDEDISNILKEFTVDFLLKGYGTLVQDLRYQLLNNIHIHIDTSHFFWLVTYFLKFATQLELDLEHLSPVLSYDLLSYLVFQGAWVLEELEIKNKTLYMDTKPCLRRLHLIVTAIREFLQAVETYQKIIHLNDEDRDNLMKLQLQIADTEEIGSLFLLLLRRYNCKFQSRQYLQDLILTNHNYLMFLDNVSKINNATTKFNLMIHLKKFAAVEIICQYGILLENFKENGEFINNCIFTMMHHIGGDLENISILFQPSILKTFSQIWETDFELCDDWADLIEFVIHKFINTPRSSHCFPDTSLGIGNSKKLEHSEWNKNNSDDAVEVNSDAMPDKTCEYAETHHECGLKIKELLPQNTLTEHQCHDSNQNDSDEQEYKGNDSTSRAIELLRSYLIKENRRTSVIWLQEILLEFCFAKLVLERPTSFEDKKPIIEPTIYYYSLLNLPVPLIPWTPDQNKSLIFQPFIFLLHKLGFYLPGEIGKIFVRIPNFWTAEFIYSKAQQLGPINRNKLKFDIHLLNCQNEDQQSCLSEYIKNSYMDPGKFFYDFKITPPLFRYTPLPNCTDVADSNTKIPIRNDQLTITIPEEVITCGLPVPELALVSADSNFQESCSLHSDMDCSPINQDTEHNSICDTASDLTRMYVSDEEDRKIMAPKNNQRIENV</sequence>
<evidence type="ECO:0000256" key="3">
    <source>
        <dbReference type="ARBA" id="ARBA00023242"/>
    </source>
</evidence>
<feature type="compositionally biased region" description="Polar residues" evidence="4">
    <location>
        <begin position="298"/>
        <end position="307"/>
    </location>
</feature>
<proteinExistence type="inferred from homology"/>
<dbReference type="PANTHER" id="PTHR22940:SF5">
    <property type="entry name" value="PROTEIN TIMELESS"/>
    <property type="match status" value="1"/>
</dbReference>
<dbReference type="Pfam" id="PF04821">
    <property type="entry name" value="TIMELESS"/>
    <property type="match status" value="1"/>
</dbReference>
<evidence type="ECO:0000256" key="4">
    <source>
        <dbReference type="SAM" id="MobiDB-lite"/>
    </source>
</evidence>
<dbReference type="PANTHER" id="PTHR22940">
    <property type="entry name" value="TIMEOUT/TIMELESS-2"/>
    <property type="match status" value="1"/>
</dbReference>
<accession>A0AAW1UHZ1</accession>
<keyword evidence="3" id="KW-0539">Nucleus</keyword>
<dbReference type="GO" id="GO:0048511">
    <property type="term" value="P:rhythmic process"/>
    <property type="evidence" value="ECO:0007669"/>
    <property type="project" value="UniProtKB-KW"/>
</dbReference>
<dbReference type="GO" id="GO:0031298">
    <property type="term" value="C:replication fork protection complex"/>
    <property type="evidence" value="ECO:0007669"/>
    <property type="project" value="TreeGrafter"/>
</dbReference>
<feature type="compositionally biased region" description="Low complexity" evidence="4">
    <location>
        <begin position="213"/>
        <end position="239"/>
    </location>
</feature>
<evidence type="ECO:0008006" key="9">
    <source>
        <dbReference type="Google" id="ProtNLM"/>
    </source>
</evidence>
<dbReference type="GO" id="GO:0000076">
    <property type="term" value="P:DNA replication checkpoint signaling"/>
    <property type="evidence" value="ECO:0007669"/>
    <property type="project" value="TreeGrafter"/>
</dbReference>
<dbReference type="Pfam" id="PF05029">
    <property type="entry name" value="TIMELESS_C"/>
    <property type="match status" value="1"/>
</dbReference>
<feature type="domain" description="Timeless C-terminal" evidence="6">
    <location>
        <begin position="729"/>
        <end position="832"/>
    </location>
</feature>
<organism evidence="7 8">
    <name type="scientific">Henosepilachna vigintioctopunctata</name>
    <dbReference type="NCBI Taxonomy" id="420089"/>
    <lineage>
        <taxon>Eukaryota</taxon>
        <taxon>Metazoa</taxon>
        <taxon>Ecdysozoa</taxon>
        <taxon>Arthropoda</taxon>
        <taxon>Hexapoda</taxon>
        <taxon>Insecta</taxon>
        <taxon>Pterygota</taxon>
        <taxon>Neoptera</taxon>
        <taxon>Endopterygota</taxon>
        <taxon>Coleoptera</taxon>
        <taxon>Polyphaga</taxon>
        <taxon>Cucujiformia</taxon>
        <taxon>Coccinelloidea</taxon>
        <taxon>Coccinellidae</taxon>
        <taxon>Epilachninae</taxon>
        <taxon>Epilachnini</taxon>
        <taxon>Henosepilachna</taxon>
    </lineage>
</organism>
<evidence type="ECO:0000256" key="2">
    <source>
        <dbReference type="ARBA" id="ARBA00008174"/>
    </source>
</evidence>
<evidence type="ECO:0000259" key="6">
    <source>
        <dbReference type="Pfam" id="PF05029"/>
    </source>
</evidence>
<feature type="domain" description="Timeless N-terminal" evidence="5">
    <location>
        <begin position="7"/>
        <end position="159"/>
    </location>
</feature>